<dbReference type="Proteomes" id="UP000811492">
    <property type="component" value="Unassembled WGS sequence"/>
</dbReference>
<evidence type="ECO:0000256" key="2">
    <source>
        <dbReference type="ARBA" id="ARBA00005695"/>
    </source>
</evidence>
<gene>
    <name evidence="6" type="ORF">JSQ98_03030</name>
</gene>
<dbReference type="InterPro" id="IPR023765">
    <property type="entry name" value="SBP_5_CS"/>
</dbReference>
<organism evidence="6 7">
    <name type="scientific">Leucobacter manosquensis</name>
    <dbReference type="NCBI Taxonomy" id="2810611"/>
    <lineage>
        <taxon>Bacteria</taxon>
        <taxon>Bacillati</taxon>
        <taxon>Actinomycetota</taxon>
        <taxon>Actinomycetes</taxon>
        <taxon>Micrococcales</taxon>
        <taxon>Microbacteriaceae</taxon>
        <taxon>Leucobacter</taxon>
    </lineage>
</organism>
<comment type="similarity">
    <text evidence="2">Belongs to the bacterial solute-binding protein 5 family.</text>
</comment>
<evidence type="ECO:0000256" key="4">
    <source>
        <dbReference type="ARBA" id="ARBA00022729"/>
    </source>
</evidence>
<dbReference type="PANTHER" id="PTHR30290:SF10">
    <property type="entry name" value="PERIPLASMIC OLIGOPEPTIDE-BINDING PROTEIN-RELATED"/>
    <property type="match status" value="1"/>
</dbReference>
<evidence type="ECO:0000256" key="3">
    <source>
        <dbReference type="ARBA" id="ARBA00022448"/>
    </source>
</evidence>
<name>A0ABS5M1W7_9MICO</name>
<reference evidence="6 7" key="1">
    <citation type="submission" date="2021-02" db="EMBL/GenBank/DDBJ databases">
        <title>Draft genome and description of Leucobacter sp nov strain Marseille-Q4368.</title>
        <authorList>
            <person name="Boxberger M."/>
            <person name="La Scola B."/>
        </authorList>
    </citation>
    <scope>NUCLEOTIDE SEQUENCE [LARGE SCALE GENOMIC DNA]</scope>
    <source>
        <strain evidence="6 7">Marseille-Q4368</strain>
    </source>
</reference>
<dbReference type="PROSITE" id="PS01040">
    <property type="entry name" value="SBP_BACTERIAL_5"/>
    <property type="match status" value="1"/>
</dbReference>
<sequence length="481" mass="51564">MLRYGVDSLPVTGGLDPVNGTQPLANRIVLAQMYETLLTVDDDGTLQPGIATDWDATDGKTFVFTIRDDVSFADGTPLTAEDVAYSISLAAPGAPDQLAGFREARATDDGKVEVQFDEPNGAFLPIASAWSGMFIFSKDWYETTSEDERMRSANGSGAFAFESWEDGVKLILKKNEGYRDADKVKLDGIEWVQASDNSARLAMLQQGLVEAADISDPVIADQAKAAGFVPGASPALRNMNLMISAAGTPLENIDVRRAVSLAINREELIEVGMGGQGSLALPVPPGDPRKLDEEPADAPYYQYDLAEAKRLIAGSGYSDVTIDLTYAGDISAADVPMLEVLKEQLKQAGITLNLKAEAWSNITAVFGGAPAPSGLLLIPMIAQSDVSGYFAATSGSVLDFWGDNPDAQSARALVQQMIHEPDVDKRRALVQQATNEITDKVLLLIPASSVMGYEYLSPKVQGYTPDPFMGRINLKNASIEQ</sequence>
<dbReference type="InterPro" id="IPR039424">
    <property type="entry name" value="SBP_5"/>
</dbReference>
<dbReference type="Pfam" id="PF00496">
    <property type="entry name" value="SBP_bac_5"/>
    <property type="match status" value="1"/>
</dbReference>
<feature type="domain" description="Solute-binding protein family 5" evidence="5">
    <location>
        <begin position="46"/>
        <end position="360"/>
    </location>
</feature>
<keyword evidence="4" id="KW-0732">Signal</keyword>
<comment type="caution">
    <text evidence="6">The sequence shown here is derived from an EMBL/GenBank/DDBJ whole genome shotgun (WGS) entry which is preliminary data.</text>
</comment>
<dbReference type="RefSeq" id="WP_211648320.1">
    <property type="nucleotide sequence ID" value="NZ_JAFEVO010000001.1"/>
</dbReference>
<dbReference type="InterPro" id="IPR000914">
    <property type="entry name" value="SBP_5_dom"/>
</dbReference>
<evidence type="ECO:0000313" key="6">
    <source>
        <dbReference type="EMBL" id="MBS3181183.1"/>
    </source>
</evidence>
<dbReference type="SUPFAM" id="SSF53850">
    <property type="entry name" value="Periplasmic binding protein-like II"/>
    <property type="match status" value="1"/>
</dbReference>
<evidence type="ECO:0000256" key="1">
    <source>
        <dbReference type="ARBA" id="ARBA00004193"/>
    </source>
</evidence>
<proteinExistence type="inferred from homology"/>
<dbReference type="Gene3D" id="3.10.105.10">
    <property type="entry name" value="Dipeptide-binding Protein, Domain 3"/>
    <property type="match status" value="1"/>
</dbReference>
<dbReference type="EMBL" id="JAFEVO010000001">
    <property type="protein sequence ID" value="MBS3181183.1"/>
    <property type="molecule type" value="Genomic_DNA"/>
</dbReference>
<keyword evidence="7" id="KW-1185">Reference proteome</keyword>
<accession>A0ABS5M1W7</accession>
<evidence type="ECO:0000259" key="5">
    <source>
        <dbReference type="Pfam" id="PF00496"/>
    </source>
</evidence>
<dbReference type="PANTHER" id="PTHR30290">
    <property type="entry name" value="PERIPLASMIC BINDING COMPONENT OF ABC TRANSPORTER"/>
    <property type="match status" value="1"/>
</dbReference>
<dbReference type="Gene3D" id="3.40.190.10">
    <property type="entry name" value="Periplasmic binding protein-like II"/>
    <property type="match status" value="1"/>
</dbReference>
<keyword evidence="3" id="KW-0813">Transport</keyword>
<dbReference type="PIRSF" id="PIRSF002741">
    <property type="entry name" value="MppA"/>
    <property type="match status" value="1"/>
</dbReference>
<comment type="subcellular location">
    <subcellularLocation>
        <location evidence="1">Cell membrane</location>
        <topology evidence="1">Lipid-anchor</topology>
    </subcellularLocation>
</comment>
<evidence type="ECO:0000313" key="7">
    <source>
        <dbReference type="Proteomes" id="UP000811492"/>
    </source>
</evidence>
<dbReference type="InterPro" id="IPR030678">
    <property type="entry name" value="Peptide/Ni-bd"/>
</dbReference>
<dbReference type="CDD" id="cd00995">
    <property type="entry name" value="PBP2_NikA_DppA_OppA_like"/>
    <property type="match status" value="1"/>
</dbReference>
<protein>
    <submittedName>
        <fullName evidence="6">ABC transporter substrate-binding protein</fullName>
    </submittedName>
</protein>